<sequence>MANTLYNQLELGVQVADKTQLIRRAVSPTEAASLLRGLMRHRYELSQEATQRKNKLIAICDEIFPEFTRICKDPCLPSALSFREHFPTPQQLAIAGMTELQKARVGRYPPDEKLVELQRLAAQSIGTNDVGRLRGLVIEQTQIIRELKVLQEHLDQLDNEIMQAVENSREGQILTSIPPIGPIQAAAIIASIGHIGNFESAARLKSYFGWAPTVAQSGSSLDSTTLTRAGTRTMKQMLFLIVANAIQKKDCEWAKLYERLVPVKCRWDERTRSYKGKLVVMGRLAGQITEMIYALLKKDAELLRKVPYGQEPPPPTLYDPEIHRAHRQGKYRTGKPDTRPRSIIQLPNHFDIP</sequence>
<dbReference type="EMBL" id="BNJG01000002">
    <property type="protein sequence ID" value="GHO57853.1"/>
    <property type="molecule type" value="Genomic_DNA"/>
</dbReference>
<evidence type="ECO:0000259" key="3">
    <source>
        <dbReference type="Pfam" id="PF02371"/>
    </source>
</evidence>
<dbReference type="Proteomes" id="UP000654345">
    <property type="component" value="Unassembled WGS sequence"/>
</dbReference>
<feature type="coiled-coil region" evidence="1">
    <location>
        <begin position="140"/>
        <end position="167"/>
    </location>
</feature>
<dbReference type="InterPro" id="IPR047650">
    <property type="entry name" value="Transpos_IS110"/>
</dbReference>
<comment type="caution">
    <text evidence="4">The sequence shown here is derived from an EMBL/GenBank/DDBJ whole genome shotgun (WGS) entry which is preliminary data.</text>
</comment>
<protein>
    <recommendedName>
        <fullName evidence="3">Transposase IS116/IS110/IS902 C-terminal domain-containing protein</fullName>
    </recommendedName>
</protein>
<accession>A0ABQ3UYJ3</accession>
<reference evidence="4 5" key="1">
    <citation type="journal article" date="2021" name="Int. J. Syst. Evol. Microbiol.">
        <title>Reticulibacter mediterranei gen. nov., sp. nov., within the new family Reticulibacteraceae fam. nov., and Ktedonospora formicarum gen. nov., sp. nov., Ktedonobacter robiniae sp. nov., Dictyobacter formicarum sp. nov. and Dictyobacter arantiisoli sp. nov., belonging to the class Ktedonobacteria.</title>
        <authorList>
            <person name="Yabe S."/>
            <person name="Zheng Y."/>
            <person name="Wang C.M."/>
            <person name="Sakai Y."/>
            <person name="Abe K."/>
            <person name="Yokota A."/>
            <person name="Donadio S."/>
            <person name="Cavaletti L."/>
            <person name="Monciardini P."/>
        </authorList>
    </citation>
    <scope>NUCLEOTIDE SEQUENCE [LARGE SCALE GENOMIC DNA]</scope>
    <source>
        <strain evidence="4 5">SOSP1-30</strain>
    </source>
</reference>
<evidence type="ECO:0000256" key="1">
    <source>
        <dbReference type="SAM" id="Coils"/>
    </source>
</evidence>
<dbReference type="PANTHER" id="PTHR33055">
    <property type="entry name" value="TRANSPOSASE FOR INSERTION SEQUENCE ELEMENT IS1111A"/>
    <property type="match status" value="1"/>
</dbReference>
<keyword evidence="1" id="KW-0175">Coiled coil</keyword>
<feature type="region of interest" description="Disordered" evidence="2">
    <location>
        <begin position="312"/>
        <end position="343"/>
    </location>
</feature>
<keyword evidence="5" id="KW-1185">Reference proteome</keyword>
<dbReference type="PANTHER" id="PTHR33055:SF3">
    <property type="entry name" value="PUTATIVE TRANSPOSASE FOR IS117-RELATED"/>
    <property type="match status" value="1"/>
</dbReference>
<evidence type="ECO:0000256" key="2">
    <source>
        <dbReference type="SAM" id="MobiDB-lite"/>
    </source>
</evidence>
<dbReference type="InterPro" id="IPR003346">
    <property type="entry name" value="Transposase_20"/>
</dbReference>
<dbReference type="Pfam" id="PF02371">
    <property type="entry name" value="Transposase_20"/>
    <property type="match status" value="1"/>
</dbReference>
<gene>
    <name evidence="4" type="ORF">KSB_63280</name>
</gene>
<feature type="compositionally biased region" description="Basic residues" evidence="2">
    <location>
        <begin position="324"/>
        <end position="333"/>
    </location>
</feature>
<organism evidence="4 5">
    <name type="scientific">Ktedonobacter robiniae</name>
    <dbReference type="NCBI Taxonomy" id="2778365"/>
    <lineage>
        <taxon>Bacteria</taxon>
        <taxon>Bacillati</taxon>
        <taxon>Chloroflexota</taxon>
        <taxon>Ktedonobacteria</taxon>
        <taxon>Ktedonobacterales</taxon>
        <taxon>Ktedonobacteraceae</taxon>
        <taxon>Ktedonobacter</taxon>
    </lineage>
</organism>
<evidence type="ECO:0000313" key="5">
    <source>
        <dbReference type="Proteomes" id="UP000654345"/>
    </source>
</evidence>
<proteinExistence type="predicted"/>
<feature type="domain" description="Transposase IS116/IS110/IS902 C-terminal" evidence="3">
    <location>
        <begin position="172"/>
        <end position="257"/>
    </location>
</feature>
<name>A0ABQ3UYJ3_9CHLR</name>
<evidence type="ECO:0000313" key="4">
    <source>
        <dbReference type="EMBL" id="GHO57853.1"/>
    </source>
</evidence>